<dbReference type="EMBL" id="BAAAYX010000014">
    <property type="protein sequence ID" value="GAA3712172.1"/>
    <property type="molecule type" value="Genomic_DNA"/>
</dbReference>
<dbReference type="SUPFAM" id="SSF51905">
    <property type="entry name" value="FAD/NAD(P)-binding domain"/>
    <property type="match status" value="1"/>
</dbReference>
<comment type="pathway">
    <text evidence="1 4">Carotenoid biosynthesis.</text>
</comment>
<accession>A0ABP7E4L8</accession>
<evidence type="ECO:0000259" key="5">
    <source>
        <dbReference type="Pfam" id="PF01593"/>
    </source>
</evidence>
<dbReference type="Pfam" id="PF01593">
    <property type="entry name" value="Amino_oxidase"/>
    <property type="match status" value="1"/>
</dbReference>
<organism evidence="6 7">
    <name type="scientific">Microlunatus aurantiacus</name>
    <dbReference type="NCBI Taxonomy" id="446786"/>
    <lineage>
        <taxon>Bacteria</taxon>
        <taxon>Bacillati</taxon>
        <taxon>Actinomycetota</taxon>
        <taxon>Actinomycetes</taxon>
        <taxon>Propionibacteriales</taxon>
        <taxon>Propionibacteriaceae</taxon>
        <taxon>Microlunatus</taxon>
    </lineage>
</organism>
<dbReference type="InterPro" id="IPR014105">
    <property type="entry name" value="Carotenoid/retinoid_OxRdtase"/>
</dbReference>
<dbReference type="Gene3D" id="3.50.50.60">
    <property type="entry name" value="FAD/NAD(P)-binding domain"/>
    <property type="match status" value="2"/>
</dbReference>
<dbReference type="PANTHER" id="PTHR43734">
    <property type="entry name" value="PHYTOENE DESATURASE"/>
    <property type="match status" value="1"/>
</dbReference>
<dbReference type="Proteomes" id="UP001500051">
    <property type="component" value="Unassembled WGS sequence"/>
</dbReference>
<comment type="caution">
    <text evidence="6">The sequence shown here is derived from an EMBL/GenBank/DDBJ whole genome shotgun (WGS) entry which is preliminary data.</text>
</comment>
<name>A0ABP7E4L8_9ACTN</name>
<keyword evidence="3 4" id="KW-0560">Oxidoreductase</keyword>
<keyword evidence="2 4" id="KW-0125">Carotenoid biosynthesis</keyword>
<dbReference type="NCBIfam" id="TIGR02734">
    <property type="entry name" value="crtI_fam"/>
    <property type="match status" value="1"/>
</dbReference>
<reference evidence="7" key="1">
    <citation type="journal article" date="2019" name="Int. J. Syst. Evol. Microbiol.">
        <title>The Global Catalogue of Microorganisms (GCM) 10K type strain sequencing project: providing services to taxonomists for standard genome sequencing and annotation.</title>
        <authorList>
            <consortium name="The Broad Institute Genomics Platform"/>
            <consortium name="The Broad Institute Genome Sequencing Center for Infectious Disease"/>
            <person name="Wu L."/>
            <person name="Ma J."/>
        </authorList>
    </citation>
    <scope>NUCLEOTIDE SEQUENCE [LARGE SCALE GENOMIC DNA]</scope>
    <source>
        <strain evidence="7">JCM 16548</strain>
    </source>
</reference>
<keyword evidence="7" id="KW-1185">Reference proteome</keyword>
<evidence type="ECO:0000313" key="6">
    <source>
        <dbReference type="EMBL" id="GAA3712172.1"/>
    </source>
</evidence>
<dbReference type="PANTHER" id="PTHR43734:SF1">
    <property type="entry name" value="PHYTOENE DESATURASE"/>
    <property type="match status" value="1"/>
</dbReference>
<evidence type="ECO:0000256" key="2">
    <source>
        <dbReference type="ARBA" id="ARBA00022746"/>
    </source>
</evidence>
<evidence type="ECO:0000256" key="1">
    <source>
        <dbReference type="ARBA" id="ARBA00004829"/>
    </source>
</evidence>
<dbReference type="RefSeq" id="WP_344813628.1">
    <property type="nucleotide sequence ID" value="NZ_BAAAYX010000014.1"/>
</dbReference>
<dbReference type="InterPro" id="IPR002937">
    <property type="entry name" value="Amino_oxidase"/>
</dbReference>
<proteinExistence type="inferred from homology"/>
<sequence>MSAAIVIGGGIGGLASAALLAKQGHDVTVLEKNQLVGGRANYFEADGFRFDMGPSWYLMPDIFEHFFALLGERVEDHLDLIRLDPSYRITFRGTDQVVDMTSDLTRDVPTFERLEPGSGQALRDYLDRAEAQYQVAIDRFMYRNTNGLLDFFDVQTARQARQLHVFENMHDYISRSFTTDAVRKILEYQLVFLGSSPFNTPALYNILSHIDFNLGVFYPRGGIYSIVQALVRLGQQHGVTHRTEAPVAEILTAGRRATGVRLASGEELRADLVISNADMHHTETELLPTAARSHPERSWKRKVLAPSAFILYLGVRGRLPQLTHHNLAFGQDWRAAFADLFDRPAWPDDPSYYVCAPSRTDPTTAPADRENLFVLVPLAPSLSMTDADIARYRQRTLELVARDFDVPDLQDRIVFERSYTSRDFTADYHAYGGSALGLAHTTKQTIFRPRNVSRKLTNLYYVGAGTNPGIGMPICLISAELVLKRIIGDRSPGPLPVPAAIGDGLGG</sequence>
<feature type="domain" description="Amine oxidase" evidence="5">
    <location>
        <begin position="11"/>
        <end position="481"/>
    </location>
</feature>
<evidence type="ECO:0000256" key="4">
    <source>
        <dbReference type="RuleBase" id="RU362075"/>
    </source>
</evidence>
<protein>
    <submittedName>
        <fullName evidence="6">Phytoene desaturase family protein</fullName>
    </submittedName>
</protein>
<dbReference type="InterPro" id="IPR036188">
    <property type="entry name" value="FAD/NAD-bd_sf"/>
</dbReference>
<evidence type="ECO:0000313" key="7">
    <source>
        <dbReference type="Proteomes" id="UP001500051"/>
    </source>
</evidence>
<evidence type="ECO:0000256" key="3">
    <source>
        <dbReference type="ARBA" id="ARBA00023002"/>
    </source>
</evidence>
<gene>
    <name evidence="6" type="primary">crtI_2</name>
    <name evidence="6" type="ORF">GCM10022204_33820</name>
</gene>
<comment type="similarity">
    <text evidence="4">Belongs to the carotenoid/retinoid oxidoreductase family.</text>
</comment>